<dbReference type="OMA" id="IQIHKSM"/>
<dbReference type="GO" id="GO:0000776">
    <property type="term" value="C:kinetochore"/>
    <property type="evidence" value="ECO:0000318"/>
    <property type="project" value="GO_Central"/>
</dbReference>
<dbReference type="CDD" id="cd14099">
    <property type="entry name" value="STKc_PLK"/>
    <property type="match status" value="1"/>
</dbReference>
<protein>
    <recommendedName>
        <fullName evidence="8">Serine/threonine-protein kinase</fullName>
        <ecNumber evidence="8">2.7.11.21</ecNumber>
    </recommendedName>
</protein>
<dbReference type="InterPro" id="IPR000719">
    <property type="entry name" value="Prot_kinase_dom"/>
</dbReference>
<dbReference type="OrthoDB" id="408964at2759"/>
<dbReference type="SMART" id="SM00220">
    <property type="entry name" value="S_TKc"/>
    <property type="match status" value="1"/>
</dbReference>
<feature type="compositionally biased region" description="Polar residues" evidence="9">
    <location>
        <begin position="460"/>
        <end position="471"/>
    </location>
</feature>
<evidence type="ECO:0000256" key="5">
    <source>
        <dbReference type="ARBA" id="ARBA00022777"/>
    </source>
</evidence>
<evidence type="ECO:0000256" key="9">
    <source>
        <dbReference type="SAM" id="MobiDB-lite"/>
    </source>
</evidence>
<dbReference type="PANTHER" id="PTHR24345:SF0">
    <property type="entry name" value="CELL CYCLE SERINE_THREONINE-PROTEIN KINASE CDC5_MSD2"/>
    <property type="match status" value="1"/>
</dbReference>
<evidence type="ECO:0000313" key="12">
    <source>
        <dbReference type="EMBL" id="EGF79708.1"/>
    </source>
</evidence>
<dbReference type="GO" id="GO:0005816">
    <property type="term" value="C:spindle pole body"/>
    <property type="evidence" value="ECO:0000318"/>
    <property type="project" value="GO_Central"/>
</dbReference>
<organism evidence="12 13">
    <name type="scientific">Batrachochytrium dendrobatidis (strain JAM81 / FGSC 10211)</name>
    <name type="common">Frog chytrid fungus</name>
    <dbReference type="NCBI Taxonomy" id="684364"/>
    <lineage>
        <taxon>Eukaryota</taxon>
        <taxon>Fungi</taxon>
        <taxon>Fungi incertae sedis</taxon>
        <taxon>Chytridiomycota</taxon>
        <taxon>Chytridiomycota incertae sedis</taxon>
        <taxon>Chytridiomycetes</taxon>
        <taxon>Rhizophydiales</taxon>
        <taxon>Rhizophydiales incertae sedis</taxon>
        <taxon>Batrachochytrium</taxon>
    </lineage>
</organism>
<comment type="catalytic activity">
    <reaction evidence="8">
        <text>L-threonyl-[protein] + ATP = O-phospho-L-threonyl-[protein] + ADP + H(+)</text>
        <dbReference type="Rhea" id="RHEA:46608"/>
        <dbReference type="Rhea" id="RHEA-COMP:11060"/>
        <dbReference type="Rhea" id="RHEA-COMP:11605"/>
        <dbReference type="ChEBI" id="CHEBI:15378"/>
        <dbReference type="ChEBI" id="CHEBI:30013"/>
        <dbReference type="ChEBI" id="CHEBI:30616"/>
        <dbReference type="ChEBI" id="CHEBI:61977"/>
        <dbReference type="ChEBI" id="CHEBI:456216"/>
        <dbReference type="EC" id="2.7.11.21"/>
    </reaction>
</comment>
<dbReference type="PROSITE" id="PS50011">
    <property type="entry name" value="PROTEIN_KINASE_DOM"/>
    <property type="match status" value="1"/>
</dbReference>
<dbReference type="FunFam" id="1.10.510.10:FF:002102">
    <property type="entry name" value="Serine/threonine-protein kinase"/>
    <property type="match status" value="1"/>
</dbReference>
<dbReference type="Pfam" id="PF00069">
    <property type="entry name" value="Pkinase"/>
    <property type="match status" value="1"/>
</dbReference>
<feature type="compositionally biased region" description="Low complexity" evidence="9">
    <location>
        <begin position="488"/>
        <end position="509"/>
    </location>
</feature>
<dbReference type="FunFam" id="3.30.1120.30:FF:000005">
    <property type="entry name" value="Serine/threonine-protein kinase"/>
    <property type="match status" value="1"/>
</dbReference>
<dbReference type="GO" id="GO:0007052">
    <property type="term" value="P:mitotic spindle organization"/>
    <property type="evidence" value="ECO:0000318"/>
    <property type="project" value="GO_Central"/>
</dbReference>
<dbReference type="InParanoid" id="F4P4H0"/>
<feature type="domain" description="POLO box" evidence="11">
    <location>
        <begin position="564"/>
        <end position="649"/>
    </location>
</feature>
<dbReference type="Gene3D" id="3.30.1120.30">
    <property type="entry name" value="POLO box domain"/>
    <property type="match status" value="2"/>
</dbReference>
<dbReference type="GO" id="GO:0000922">
    <property type="term" value="C:spindle pole"/>
    <property type="evidence" value="ECO:0000318"/>
    <property type="project" value="GO_Central"/>
</dbReference>
<evidence type="ECO:0000256" key="2">
    <source>
        <dbReference type="ARBA" id="ARBA00022679"/>
    </source>
</evidence>
<dbReference type="SUPFAM" id="SSF56112">
    <property type="entry name" value="Protein kinase-like (PK-like)"/>
    <property type="match status" value="1"/>
</dbReference>
<dbReference type="PROSITE" id="PS50078">
    <property type="entry name" value="POLO_BOX"/>
    <property type="match status" value="2"/>
</dbReference>
<keyword evidence="13" id="KW-1185">Reference proteome</keyword>
<feature type="region of interest" description="Disordered" evidence="9">
    <location>
        <begin position="388"/>
        <end position="411"/>
    </location>
</feature>
<evidence type="ECO:0000256" key="1">
    <source>
        <dbReference type="ARBA" id="ARBA00022527"/>
    </source>
</evidence>
<reference evidence="12 13" key="1">
    <citation type="submission" date="2009-12" db="EMBL/GenBank/DDBJ databases">
        <title>The draft genome of Batrachochytrium dendrobatidis.</title>
        <authorList>
            <consortium name="US DOE Joint Genome Institute (JGI-PGF)"/>
            <person name="Kuo A."/>
            <person name="Salamov A."/>
            <person name="Schmutz J."/>
            <person name="Lucas S."/>
            <person name="Pitluck S."/>
            <person name="Rosenblum E."/>
            <person name="Stajich J."/>
            <person name="Eisen M."/>
            <person name="Grigoriev I.V."/>
        </authorList>
    </citation>
    <scope>NUCLEOTIDE SEQUENCE [LARGE SCALE GENOMIC DNA]</scope>
    <source>
        <strain evidence="13">JAM81 / FGSC 10211</strain>
    </source>
</reference>
<dbReference type="Proteomes" id="UP000007241">
    <property type="component" value="Unassembled WGS sequence"/>
</dbReference>
<evidence type="ECO:0000256" key="4">
    <source>
        <dbReference type="ARBA" id="ARBA00022741"/>
    </source>
</evidence>
<dbReference type="GeneID" id="18243484"/>
<dbReference type="InterPro" id="IPR033695">
    <property type="entry name" value="POLO_box_2"/>
</dbReference>
<name>F4P4H0_BATDJ</name>
<dbReference type="PANTHER" id="PTHR24345">
    <property type="entry name" value="SERINE/THREONINE-PROTEIN KINASE PLK"/>
    <property type="match status" value="1"/>
</dbReference>
<feature type="region of interest" description="Disordered" evidence="9">
    <location>
        <begin position="1"/>
        <end position="38"/>
    </location>
</feature>
<dbReference type="GO" id="GO:0004674">
    <property type="term" value="F:protein serine/threonine kinase activity"/>
    <property type="evidence" value="ECO:0000318"/>
    <property type="project" value="GO_Central"/>
</dbReference>
<evidence type="ECO:0000256" key="6">
    <source>
        <dbReference type="ARBA" id="ARBA00022840"/>
    </source>
</evidence>
<evidence type="ECO:0000256" key="3">
    <source>
        <dbReference type="ARBA" id="ARBA00022737"/>
    </source>
</evidence>
<dbReference type="Gene3D" id="3.30.200.20">
    <property type="entry name" value="Phosphorylase Kinase, domain 1"/>
    <property type="match status" value="1"/>
</dbReference>
<feature type="compositionally biased region" description="Polar residues" evidence="9">
    <location>
        <begin position="478"/>
        <end position="487"/>
    </location>
</feature>
<proteinExistence type="inferred from homology"/>
<keyword evidence="3" id="KW-0677">Repeat</keyword>
<dbReference type="AlphaFoldDB" id="F4P4H0"/>
<dbReference type="RefSeq" id="XP_006679651.1">
    <property type="nucleotide sequence ID" value="XM_006679588.1"/>
</dbReference>
<keyword evidence="1 8" id="KW-0723">Serine/threonine-protein kinase</keyword>
<dbReference type="EC" id="2.7.11.21" evidence="8"/>
<comment type="similarity">
    <text evidence="8">Belongs to the protein kinase superfamily. Ser/Thr protein kinase family. CDC5/Polo subfamily.</text>
</comment>
<dbReference type="Gene3D" id="1.10.510.10">
    <property type="entry name" value="Transferase(Phosphotransferase) domain 1"/>
    <property type="match status" value="1"/>
</dbReference>
<gene>
    <name evidence="12" type="ORF">BATDEDRAFT_89413</name>
</gene>
<dbReference type="GO" id="GO:0005634">
    <property type="term" value="C:nucleus"/>
    <property type="evidence" value="ECO:0000318"/>
    <property type="project" value="GO_Central"/>
</dbReference>
<dbReference type="FunFam" id="3.30.200.20:FF:000091">
    <property type="entry name" value="Serine/threonine-protein kinase PLK"/>
    <property type="match status" value="1"/>
</dbReference>
<dbReference type="InterPro" id="IPR000959">
    <property type="entry name" value="POLO_box_dom"/>
</dbReference>
<dbReference type="InterPro" id="IPR008271">
    <property type="entry name" value="Ser/Thr_kinase_AS"/>
</dbReference>
<dbReference type="PROSITE" id="PS00108">
    <property type="entry name" value="PROTEIN_KINASE_ST"/>
    <property type="match status" value="1"/>
</dbReference>
<feature type="binding site" evidence="7">
    <location>
        <position position="72"/>
    </location>
    <ligand>
        <name>ATP</name>
        <dbReference type="ChEBI" id="CHEBI:30616"/>
    </ligand>
</feature>
<dbReference type="SUPFAM" id="SSF82615">
    <property type="entry name" value="Polo-box domain"/>
    <property type="match status" value="2"/>
</dbReference>
<keyword evidence="5 8" id="KW-0418">Kinase</keyword>
<evidence type="ECO:0000256" key="7">
    <source>
        <dbReference type="PROSITE-ProRule" id="PRU10141"/>
    </source>
</evidence>
<feature type="domain" description="POLO box" evidence="11">
    <location>
        <begin position="670"/>
        <end position="750"/>
    </location>
</feature>
<sequence>MAGPPTTTNNHANAAAPRPPVPVRKERPPSPPPSIYDSKAQTHYTVGALLGEGGFARCYEVLDDKENRFAAKVVYKPSLKSQKQRQKLVSEISIHKSLSHPCIVRFINVFEDDVNVYMILEICENKTFVDMIKKRKRLTDPEIRYYMYQLLDSIRYMHRHGVIHRDIKLGNLFLGDRMQMKIGDFGLAALLKHDGERKKTICGTPNYIAPEVLFNKEGHSFEVDIWSLGIVMYTFAIGKPPFQTKDVNSIYERIRENNLEFPANIPISDDVRIIIKSLLHSDPEQRPSIDDVLEHRFFSTEPILKEIPVSALHTPPIFDTYPKQTEPSNRYTYATQVDADKLHTSPQGTRHQQMNDKQLQTKSLYGGLVTAISDVRFNEPARALGAVRQSRPESIGLRSPRNPPIAISDPVPLHAVPATPYESVSSQPSKHRLQPVTVQAPTLLRSALQPSPAHGVTPNHLLSPTSKTQSHGVREHSSNSPPDQTENTPTSSSAPTPPSITSSKSSNSKDVSRKSNAPLEELLQVLTNGLYEREVRGTDGMNELANDIAHLQFGEHPLEHPDLFITKWIDYSNKYGLGYQLRDGSVGVYFNDSTSIILASDGFHFEYLYTSKSTEKISMHCGAWNLDSFPTDLTKKVTLLRHFKGYMQENLYRACSTNLDSPPKIVSLEYLTKYLRTKNGVFFRLSNHTLQLNLFDHTKLIISERGEVVTYIDSNREMHTHSLSWFLRHGSLDVIDRISYIRGVIHQILTKKSKRIVTNTKNT</sequence>
<evidence type="ECO:0000313" key="13">
    <source>
        <dbReference type="Proteomes" id="UP000007241"/>
    </source>
</evidence>
<evidence type="ECO:0000259" key="11">
    <source>
        <dbReference type="PROSITE" id="PS50078"/>
    </source>
</evidence>
<feature type="domain" description="Protein kinase" evidence="10">
    <location>
        <begin position="44"/>
        <end position="298"/>
    </location>
</feature>
<accession>F4P4H0</accession>
<dbReference type="STRING" id="684364.F4P4H0"/>
<dbReference type="CDD" id="cd13118">
    <property type="entry name" value="POLO_box_1"/>
    <property type="match status" value="1"/>
</dbReference>
<feature type="region of interest" description="Disordered" evidence="9">
    <location>
        <begin position="449"/>
        <end position="516"/>
    </location>
</feature>
<dbReference type="InterPro" id="IPR033701">
    <property type="entry name" value="POLO_box_1"/>
</dbReference>
<dbReference type="InterPro" id="IPR011009">
    <property type="entry name" value="Kinase-like_dom_sf"/>
</dbReference>
<dbReference type="FunCoup" id="F4P4H0">
    <property type="interactions" value="253"/>
</dbReference>
<dbReference type="GO" id="GO:0005524">
    <property type="term" value="F:ATP binding"/>
    <property type="evidence" value="ECO:0007669"/>
    <property type="project" value="UniProtKB-UniRule"/>
</dbReference>
<evidence type="ECO:0000256" key="8">
    <source>
        <dbReference type="RuleBase" id="RU361162"/>
    </source>
</evidence>
<dbReference type="InterPro" id="IPR017441">
    <property type="entry name" value="Protein_kinase_ATP_BS"/>
</dbReference>
<evidence type="ECO:0000259" key="10">
    <source>
        <dbReference type="PROSITE" id="PS50011"/>
    </source>
</evidence>
<dbReference type="GO" id="GO:0005737">
    <property type="term" value="C:cytoplasm"/>
    <property type="evidence" value="ECO:0000318"/>
    <property type="project" value="GO_Central"/>
</dbReference>
<dbReference type="InterPro" id="IPR036947">
    <property type="entry name" value="POLO_box_dom_sf"/>
</dbReference>
<dbReference type="PROSITE" id="PS00107">
    <property type="entry name" value="PROTEIN_KINASE_ATP"/>
    <property type="match status" value="1"/>
</dbReference>
<dbReference type="HOGENOM" id="CLU_000288_46_2_1"/>
<feature type="compositionally biased region" description="Low complexity" evidence="9">
    <location>
        <begin position="1"/>
        <end position="16"/>
    </location>
</feature>
<dbReference type="CDD" id="cd13117">
    <property type="entry name" value="POLO_box_2"/>
    <property type="match status" value="1"/>
</dbReference>
<keyword evidence="6 7" id="KW-0067">ATP-binding</keyword>
<dbReference type="Pfam" id="PF00659">
    <property type="entry name" value="POLO_box"/>
    <property type="match status" value="2"/>
</dbReference>
<keyword evidence="4 7" id="KW-0547">Nucleotide-binding</keyword>
<dbReference type="EMBL" id="GL882885">
    <property type="protein sequence ID" value="EGF79708.1"/>
    <property type="molecule type" value="Genomic_DNA"/>
</dbReference>
<keyword evidence="2 8" id="KW-0808">Transferase</keyword>